<protein>
    <submittedName>
        <fullName evidence="4">Uncharacterized protein LOC112904665</fullName>
    </submittedName>
</protein>
<dbReference type="OrthoDB" id="8193444at2759"/>
<gene>
    <name evidence="4" type="primary">LOC112904665</name>
</gene>
<dbReference type="GO" id="GO:0015074">
    <property type="term" value="P:DNA integration"/>
    <property type="evidence" value="ECO:0007669"/>
    <property type="project" value="InterPro"/>
</dbReference>
<feature type="compositionally biased region" description="Polar residues" evidence="1">
    <location>
        <begin position="460"/>
        <end position="482"/>
    </location>
</feature>
<dbReference type="RefSeq" id="XP_025831092.1">
    <property type="nucleotide sequence ID" value="XM_025975307.1"/>
</dbReference>
<dbReference type="Pfam" id="PF17921">
    <property type="entry name" value="Integrase_H2C2"/>
    <property type="match status" value="1"/>
</dbReference>
<evidence type="ECO:0000259" key="2">
    <source>
        <dbReference type="PROSITE" id="PS50994"/>
    </source>
</evidence>
<dbReference type="InParanoid" id="A0A7F5R521"/>
<dbReference type="InterPro" id="IPR041588">
    <property type="entry name" value="Integrase_H2C2"/>
</dbReference>
<dbReference type="SUPFAM" id="SSF53098">
    <property type="entry name" value="Ribonuclease H-like"/>
    <property type="match status" value="1"/>
</dbReference>
<dbReference type="InterPro" id="IPR001584">
    <property type="entry name" value="Integrase_cat-core"/>
</dbReference>
<dbReference type="FunFam" id="3.30.420.10:FF:000032">
    <property type="entry name" value="Retrovirus-related Pol polyprotein from transposon 297-like Protein"/>
    <property type="match status" value="1"/>
</dbReference>
<dbReference type="InterPro" id="IPR036397">
    <property type="entry name" value="RNaseH_sf"/>
</dbReference>
<reference evidence="4" key="1">
    <citation type="submission" date="2025-08" db="UniProtKB">
        <authorList>
            <consortium name="RefSeq"/>
        </authorList>
    </citation>
    <scope>IDENTIFICATION</scope>
    <source>
        <tissue evidence="4">Entire body</tissue>
    </source>
</reference>
<sequence length="497" mass="57030">MLEGKTFVIYTDHKPLTFAFKQKSDKWTPRQTRHLDLIAQFSTDIRHVSGKDNVFADTLSRIEEVKEPLDFIALATDQQQDEEIKTYLRPESSLQLKKIEIPGMGVSVFCDHSTTVPRPFLTPKFRKTAFNAVHGLSHPGIEATVKLMTSRFVWPCIKKDCREWARACVPCQRSKITRHVSAPHGIFKQPASRFDHVHIDLIVMPVSEGKRYCFTCVDRFTRWPEAFPLEDQTAETVARIFYEGWICRFGVPLQVTTDQGRQFESDLFRRLNELTGSTHLRTTAYHPQANGMVERLHRQLKSAIICHATDRWTEVISTVLLGIRSAWKEDIQATSADLTYGQPLRLPGEFLAPRKGETFEDVADYAERLKNDFANLTPVAATSHKQQKTFVFKELANTDQVFVRYNGPKQPLHPAYEGPYTVISRTVKIFIVRINGKNVVVSIDRLKPAFTMSEDDTQEKVPQQTMQSEQPIQDQMQPTVNRSGRKVRFTDRYQASP</sequence>
<dbReference type="AlphaFoldDB" id="A0A7F5R521"/>
<feature type="domain" description="Integrase catalytic" evidence="2">
    <location>
        <begin position="186"/>
        <end position="355"/>
    </location>
</feature>
<dbReference type="Proteomes" id="UP000192223">
    <property type="component" value="Unplaced"/>
</dbReference>
<proteinExistence type="predicted"/>
<dbReference type="KEGG" id="apln:112904665"/>
<evidence type="ECO:0000313" key="4">
    <source>
        <dbReference type="RefSeq" id="XP_025831092.1"/>
    </source>
</evidence>
<dbReference type="InterPro" id="IPR012337">
    <property type="entry name" value="RNaseH-like_sf"/>
</dbReference>
<dbReference type="Gene3D" id="1.10.340.70">
    <property type="match status" value="1"/>
</dbReference>
<evidence type="ECO:0000256" key="1">
    <source>
        <dbReference type="SAM" id="MobiDB-lite"/>
    </source>
</evidence>
<dbReference type="PANTHER" id="PTHR38681:SF1">
    <property type="entry name" value="RETROVIRUS-RELATED POL POLYPROTEIN FROM TRANSPOSON 412-LIKE PROTEIN"/>
    <property type="match status" value="1"/>
</dbReference>
<dbReference type="PANTHER" id="PTHR38681">
    <property type="entry name" value="RETROVIRUS-RELATED POL POLYPROTEIN FROM TRANSPOSON 412-LIKE PROTEIN-RELATED"/>
    <property type="match status" value="1"/>
</dbReference>
<dbReference type="GeneID" id="112904665"/>
<accession>A0A7F5R521</accession>
<evidence type="ECO:0000313" key="3">
    <source>
        <dbReference type="Proteomes" id="UP000192223"/>
    </source>
</evidence>
<dbReference type="Pfam" id="PF00665">
    <property type="entry name" value="rve"/>
    <property type="match status" value="1"/>
</dbReference>
<dbReference type="Gene3D" id="3.30.420.10">
    <property type="entry name" value="Ribonuclease H-like superfamily/Ribonuclease H"/>
    <property type="match status" value="1"/>
</dbReference>
<dbReference type="GO" id="GO:0003676">
    <property type="term" value="F:nucleic acid binding"/>
    <property type="evidence" value="ECO:0007669"/>
    <property type="project" value="InterPro"/>
</dbReference>
<feature type="region of interest" description="Disordered" evidence="1">
    <location>
        <begin position="453"/>
        <end position="497"/>
    </location>
</feature>
<keyword evidence="3" id="KW-1185">Reference proteome</keyword>
<name>A0A7F5R521_AGRPL</name>
<organism evidence="3 4">
    <name type="scientific">Agrilus planipennis</name>
    <name type="common">Emerald ash borer</name>
    <name type="synonym">Agrilus marcopoli</name>
    <dbReference type="NCBI Taxonomy" id="224129"/>
    <lineage>
        <taxon>Eukaryota</taxon>
        <taxon>Metazoa</taxon>
        <taxon>Ecdysozoa</taxon>
        <taxon>Arthropoda</taxon>
        <taxon>Hexapoda</taxon>
        <taxon>Insecta</taxon>
        <taxon>Pterygota</taxon>
        <taxon>Neoptera</taxon>
        <taxon>Endopterygota</taxon>
        <taxon>Coleoptera</taxon>
        <taxon>Polyphaga</taxon>
        <taxon>Elateriformia</taxon>
        <taxon>Buprestoidea</taxon>
        <taxon>Buprestidae</taxon>
        <taxon>Agrilinae</taxon>
        <taxon>Agrilus</taxon>
    </lineage>
</organism>
<dbReference type="PROSITE" id="PS50994">
    <property type="entry name" value="INTEGRASE"/>
    <property type="match status" value="1"/>
</dbReference>